<dbReference type="Proteomes" id="UP001054945">
    <property type="component" value="Unassembled WGS sequence"/>
</dbReference>
<comment type="caution">
    <text evidence="2">The sequence shown here is derived from an EMBL/GenBank/DDBJ whole genome shotgun (WGS) entry which is preliminary data.</text>
</comment>
<evidence type="ECO:0000313" key="2">
    <source>
        <dbReference type="EMBL" id="GIZ04941.1"/>
    </source>
</evidence>
<feature type="region of interest" description="Disordered" evidence="1">
    <location>
        <begin position="137"/>
        <end position="166"/>
    </location>
</feature>
<keyword evidence="3" id="KW-1185">Reference proteome</keyword>
<protein>
    <submittedName>
        <fullName evidence="2">Uncharacterized protein</fullName>
    </submittedName>
</protein>
<feature type="compositionally biased region" description="Basic and acidic residues" evidence="1">
    <location>
        <begin position="153"/>
        <end position="166"/>
    </location>
</feature>
<name>A0AAV4YFY2_CAEEX</name>
<evidence type="ECO:0000313" key="3">
    <source>
        <dbReference type="Proteomes" id="UP001054945"/>
    </source>
</evidence>
<sequence>MVAQQPWMTVQIYLNKFRLHKIISRICSKARVALVPACYCANFHFFDNAGLLINKVDFVDIPYKDGHRSRKSYVPSFTEHNISNTLQSLSRLALLYCAWSKQFIVEETSIFWPWSASISNYHQLHRLPTQIFRNSYSDKGPEPGGAASASSGVEEKIGWTEPTEKA</sequence>
<evidence type="ECO:0000256" key="1">
    <source>
        <dbReference type="SAM" id="MobiDB-lite"/>
    </source>
</evidence>
<proteinExistence type="predicted"/>
<reference evidence="2 3" key="1">
    <citation type="submission" date="2021-06" db="EMBL/GenBank/DDBJ databases">
        <title>Caerostris extrusa draft genome.</title>
        <authorList>
            <person name="Kono N."/>
            <person name="Arakawa K."/>
        </authorList>
    </citation>
    <scope>NUCLEOTIDE SEQUENCE [LARGE SCALE GENOMIC DNA]</scope>
</reference>
<accession>A0AAV4YFY2</accession>
<organism evidence="2 3">
    <name type="scientific">Caerostris extrusa</name>
    <name type="common">Bark spider</name>
    <name type="synonym">Caerostris bankana</name>
    <dbReference type="NCBI Taxonomy" id="172846"/>
    <lineage>
        <taxon>Eukaryota</taxon>
        <taxon>Metazoa</taxon>
        <taxon>Ecdysozoa</taxon>
        <taxon>Arthropoda</taxon>
        <taxon>Chelicerata</taxon>
        <taxon>Arachnida</taxon>
        <taxon>Araneae</taxon>
        <taxon>Araneomorphae</taxon>
        <taxon>Entelegynae</taxon>
        <taxon>Araneoidea</taxon>
        <taxon>Araneidae</taxon>
        <taxon>Caerostris</taxon>
    </lineage>
</organism>
<dbReference type="EMBL" id="BPLR01019171">
    <property type="protein sequence ID" value="GIZ04941.1"/>
    <property type="molecule type" value="Genomic_DNA"/>
</dbReference>
<dbReference type="AlphaFoldDB" id="A0AAV4YFY2"/>
<gene>
    <name evidence="2" type="ORF">CEXT_462601</name>
</gene>